<feature type="domain" description="Cyclin N-terminal" evidence="2">
    <location>
        <begin position="62"/>
        <end position="173"/>
    </location>
</feature>
<dbReference type="InterPro" id="IPR039361">
    <property type="entry name" value="Cyclin"/>
</dbReference>
<dbReference type="SUPFAM" id="SSF47954">
    <property type="entry name" value="Cyclin-like"/>
    <property type="match status" value="1"/>
</dbReference>
<name>A0A1V9YF58_9STRA</name>
<keyword evidence="4" id="KW-1185">Reference proteome</keyword>
<dbReference type="STRING" id="74557.A0A1V9YF58"/>
<evidence type="ECO:0000259" key="2">
    <source>
        <dbReference type="Pfam" id="PF00134"/>
    </source>
</evidence>
<evidence type="ECO:0000256" key="1">
    <source>
        <dbReference type="SAM" id="MobiDB-lite"/>
    </source>
</evidence>
<dbReference type="InterPro" id="IPR006671">
    <property type="entry name" value="Cyclin_N"/>
</dbReference>
<protein>
    <recommendedName>
        <fullName evidence="2">Cyclin N-terminal domain-containing protein</fullName>
    </recommendedName>
</protein>
<dbReference type="Pfam" id="PF00134">
    <property type="entry name" value="Cyclin_N"/>
    <property type="match status" value="1"/>
</dbReference>
<gene>
    <name evidence="3" type="ORF">THRCLA_10835</name>
</gene>
<dbReference type="OrthoDB" id="5590282at2759"/>
<reference evidence="3 4" key="1">
    <citation type="journal article" date="2014" name="Genome Biol. Evol.">
        <title>The secreted proteins of Achlya hypogyna and Thraustotheca clavata identify the ancestral oomycete secretome and reveal gene acquisitions by horizontal gene transfer.</title>
        <authorList>
            <person name="Misner I."/>
            <person name="Blouin N."/>
            <person name="Leonard G."/>
            <person name="Richards T.A."/>
            <person name="Lane C.E."/>
        </authorList>
    </citation>
    <scope>NUCLEOTIDE SEQUENCE [LARGE SCALE GENOMIC DNA]</scope>
    <source>
        <strain evidence="3 4">ATCC 34112</strain>
    </source>
</reference>
<accession>A0A1V9YF58</accession>
<proteinExistence type="predicted"/>
<dbReference type="PANTHER" id="PTHR10177">
    <property type="entry name" value="CYCLINS"/>
    <property type="match status" value="1"/>
</dbReference>
<dbReference type="InterPro" id="IPR036915">
    <property type="entry name" value="Cyclin-like_sf"/>
</dbReference>
<dbReference type="Proteomes" id="UP000243217">
    <property type="component" value="Unassembled WGS sequence"/>
</dbReference>
<sequence length="307" mass="35473">MTSSTLKRCMSPMGTEDGKRVKRDSLSKLTDKFMVVRGRLHQLSSSSPNKENVPPKESTKKRRFRVVNVEDRNYYVGALYTLTTNLGLLSETIHIAIDLLDRFLIVQPITIQWLEVVSIACIWIASKFNETQANLEKLRVKQILQQRDRKGNWSWHHVLVIECQILKRLSFRIIHPTMLSRYQRQVADGKISQLDQAHTADAHYFLDLTLLDATFHTFKPLDVLEAISFLSTKFQPDQSFDELESRLREPITRFFFLHLKIQQELLDGNKLHKALHCKHGDMMSTTWQLKAANIECACRLCAVPAVA</sequence>
<comment type="caution">
    <text evidence="3">The sequence shown here is derived from an EMBL/GenBank/DDBJ whole genome shotgun (WGS) entry which is preliminary data.</text>
</comment>
<organism evidence="3 4">
    <name type="scientific">Thraustotheca clavata</name>
    <dbReference type="NCBI Taxonomy" id="74557"/>
    <lineage>
        <taxon>Eukaryota</taxon>
        <taxon>Sar</taxon>
        <taxon>Stramenopiles</taxon>
        <taxon>Oomycota</taxon>
        <taxon>Saprolegniomycetes</taxon>
        <taxon>Saprolegniales</taxon>
        <taxon>Achlyaceae</taxon>
        <taxon>Thraustotheca</taxon>
    </lineage>
</organism>
<dbReference type="EMBL" id="JNBS01004015">
    <property type="protein sequence ID" value="OQR84350.1"/>
    <property type="molecule type" value="Genomic_DNA"/>
</dbReference>
<dbReference type="Gene3D" id="1.10.472.10">
    <property type="entry name" value="Cyclin-like"/>
    <property type="match status" value="1"/>
</dbReference>
<evidence type="ECO:0000313" key="4">
    <source>
        <dbReference type="Proteomes" id="UP000243217"/>
    </source>
</evidence>
<dbReference type="AlphaFoldDB" id="A0A1V9YF58"/>
<evidence type="ECO:0000313" key="3">
    <source>
        <dbReference type="EMBL" id="OQR84350.1"/>
    </source>
</evidence>
<feature type="region of interest" description="Disordered" evidence="1">
    <location>
        <begin position="1"/>
        <end position="21"/>
    </location>
</feature>